<sequence length="166" mass="17953">MSQATPEHGGSTSISDGGSVLASPRRAAATLLVSLSTLVALCAKHANRASKKLQTKLKSKQLPRLELLSSQVCPKRLLKSISNTAITLIHKKKKKNKHGSGDTEEEWGDGGVWQKAIMMGDKCEPLNFSGVIYYDSNGKQLNEVPLRSPRASPLPAFLATSPRQVY</sequence>
<dbReference type="RefSeq" id="XP_023001364.1">
    <property type="nucleotide sequence ID" value="XM_023145596.1"/>
</dbReference>
<dbReference type="PANTHER" id="PTHR33237:SF46">
    <property type="entry name" value="OS01G0606100 PROTEIN"/>
    <property type="match status" value="1"/>
</dbReference>
<dbReference type="GeneID" id="111495524"/>
<evidence type="ECO:0000313" key="2">
    <source>
        <dbReference type="RefSeq" id="XP_023001364.1"/>
    </source>
</evidence>
<accession>A0A6J1KMI5</accession>
<proteinExistence type="predicted"/>
<protein>
    <submittedName>
        <fullName evidence="2">Uncharacterized protein LOC111495524</fullName>
    </submittedName>
</protein>
<name>A0A6J1KMI5_CUCMA</name>
<dbReference type="AlphaFoldDB" id="A0A6J1KMI5"/>
<reference evidence="2" key="1">
    <citation type="submission" date="2025-08" db="UniProtKB">
        <authorList>
            <consortium name="RefSeq"/>
        </authorList>
    </citation>
    <scope>IDENTIFICATION</scope>
    <source>
        <tissue evidence="2">Young leaves</tissue>
    </source>
</reference>
<gene>
    <name evidence="2" type="primary">LOC111495524</name>
</gene>
<evidence type="ECO:0000313" key="1">
    <source>
        <dbReference type="Proteomes" id="UP000504608"/>
    </source>
</evidence>
<keyword evidence="1" id="KW-1185">Reference proteome</keyword>
<dbReference type="Proteomes" id="UP000504608">
    <property type="component" value="Unplaced"/>
</dbReference>
<dbReference type="OrthoDB" id="755532at2759"/>
<organism evidence="1 2">
    <name type="scientific">Cucurbita maxima</name>
    <name type="common">Pumpkin</name>
    <name type="synonym">Winter squash</name>
    <dbReference type="NCBI Taxonomy" id="3661"/>
    <lineage>
        <taxon>Eukaryota</taxon>
        <taxon>Viridiplantae</taxon>
        <taxon>Streptophyta</taxon>
        <taxon>Embryophyta</taxon>
        <taxon>Tracheophyta</taxon>
        <taxon>Spermatophyta</taxon>
        <taxon>Magnoliopsida</taxon>
        <taxon>eudicotyledons</taxon>
        <taxon>Gunneridae</taxon>
        <taxon>Pentapetalae</taxon>
        <taxon>rosids</taxon>
        <taxon>fabids</taxon>
        <taxon>Cucurbitales</taxon>
        <taxon>Cucurbitaceae</taxon>
        <taxon>Cucurbiteae</taxon>
        <taxon>Cucurbita</taxon>
    </lineage>
</organism>
<dbReference type="PANTHER" id="PTHR33237">
    <property type="entry name" value="F2P16.13 PROTEIN-RELATED"/>
    <property type="match status" value="1"/>
</dbReference>
<dbReference type="KEGG" id="cmax:111495524"/>